<comment type="similarity">
    <text evidence="8">Belongs to the binding-protein-dependent transport system permease family.</text>
</comment>
<dbReference type="CDD" id="cd06261">
    <property type="entry name" value="TM_PBP2"/>
    <property type="match status" value="1"/>
</dbReference>
<dbReference type="Pfam" id="PF00528">
    <property type="entry name" value="BPD_transp_1"/>
    <property type="match status" value="1"/>
</dbReference>
<dbReference type="PANTHER" id="PTHR43357">
    <property type="entry name" value="INNER MEMBRANE ABC TRANSPORTER PERMEASE PROTEIN YDCV"/>
    <property type="match status" value="1"/>
</dbReference>
<keyword evidence="4" id="KW-0997">Cell inner membrane</keyword>
<feature type="transmembrane region" description="Helical" evidence="8">
    <location>
        <begin position="118"/>
        <end position="141"/>
    </location>
</feature>
<feature type="non-terminal residue" evidence="10">
    <location>
        <position position="259"/>
    </location>
</feature>
<evidence type="ECO:0000259" key="9">
    <source>
        <dbReference type="PROSITE" id="PS50928"/>
    </source>
</evidence>
<feature type="domain" description="ABC transmembrane type-1" evidence="9">
    <location>
        <begin position="53"/>
        <end position="234"/>
    </location>
</feature>
<proteinExistence type="inferred from homology"/>
<dbReference type="SUPFAM" id="SSF161098">
    <property type="entry name" value="MetI-like"/>
    <property type="match status" value="1"/>
</dbReference>
<evidence type="ECO:0000256" key="3">
    <source>
        <dbReference type="ARBA" id="ARBA00022475"/>
    </source>
</evidence>
<protein>
    <submittedName>
        <fullName evidence="10">ABC transporter permease subunit</fullName>
    </submittedName>
</protein>
<name>A0ABS3VYS8_MICEH</name>
<dbReference type="InterPro" id="IPR035906">
    <property type="entry name" value="MetI-like_sf"/>
</dbReference>
<gene>
    <name evidence="10" type="ORF">GSF22_27380</name>
</gene>
<comment type="subcellular location">
    <subcellularLocation>
        <location evidence="1">Cell inner membrane</location>
        <topology evidence="1">Multi-pass membrane protein</topology>
    </subcellularLocation>
    <subcellularLocation>
        <location evidence="8">Cell membrane</location>
        <topology evidence="8">Multi-pass membrane protein</topology>
    </subcellularLocation>
</comment>
<dbReference type="Gene3D" id="1.10.3720.10">
    <property type="entry name" value="MetI-like"/>
    <property type="match status" value="1"/>
</dbReference>
<dbReference type="PROSITE" id="PS50928">
    <property type="entry name" value="ABC_TM1"/>
    <property type="match status" value="1"/>
</dbReference>
<keyword evidence="6 8" id="KW-1133">Transmembrane helix</keyword>
<evidence type="ECO:0000256" key="4">
    <source>
        <dbReference type="ARBA" id="ARBA00022519"/>
    </source>
</evidence>
<sequence length="259" mass="27177">MHRLAPRPWLLLAATAAVTVALIPLVYLAVRTGQAGWAAVTAELTSPRVADLAARSLALAAVVTTGCVVLGVGTAYLVTRTDLPGRRTVTILAALPLAVPTYIAAFTWVSTIDGFEGFWAAALVLTLCSYPYVFLPVAAALHRADPAQDEVARSLGRGGWATFTSVTLPQIRPAVAGGALLVALYVLSDFGAVSILRTDTFTRAVFIAFDLGFDRVGALVLSTVLVALTVLLLAAETATRRRGARYARVGAGARRPHTP</sequence>
<feature type="transmembrane region" description="Helical" evidence="8">
    <location>
        <begin position="216"/>
        <end position="235"/>
    </location>
</feature>
<comment type="caution">
    <text evidence="10">The sequence shown here is derived from an EMBL/GenBank/DDBJ whole genome shotgun (WGS) entry which is preliminary data.</text>
</comment>
<dbReference type="PANTHER" id="PTHR43357:SF3">
    <property type="entry name" value="FE(3+)-TRANSPORT SYSTEM PERMEASE PROTEIN FBPB 2"/>
    <property type="match status" value="1"/>
</dbReference>
<keyword evidence="7 8" id="KW-0472">Membrane</keyword>
<accession>A0ABS3VYS8</accession>
<reference evidence="10 11" key="1">
    <citation type="submission" date="2019-12" db="EMBL/GenBank/DDBJ databases">
        <title>Whole genome sequencing of endophytic Actinobacterium Micromonospora sp. MPMI6T.</title>
        <authorList>
            <person name="Evv R."/>
            <person name="Podile A.R."/>
        </authorList>
    </citation>
    <scope>NUCLEOTIDE SEQUENCE [LARGE SCALE GENOMIC DNA]</scope>
    <source>
        <strain evidence="10 11">MPMI6</strain>
    </source>
</reference>
<evidence type="ECO:0000256" key="6">
    <source>
        <dbReference type="ARBA" id="ARBA00022989"/>
    </source>
</evidence>
<feature type="transmembrane region" description="Helical" evidence="8">
    <location>
        <begin position="52"/>
        <end position="77"/>
    </location>
</feature>
<feature type="transmembrane region" description="Helical" evidence="8">
    <location>
        <begin position="174"/>
        <end position="196"/>
    </location>
</feature>
<organism evidence="10 11">
    <name type="scientific">Micromonospora echinofusca</name>
    <dbReference type="NCBI Taxonomy" id="47858"/>
    <lineage>
        <taxon>Bacteria</taxon>
        <taxon>Bacillati</taxon>
        <taxon>Actinomycetota</taxon>
        <taxon>Actinomycetes</taxon>
        <taxon>Micromonosporales</taxon>
        <taxon>Micromonosporaceae</taxon>
        <taxon>Micromonospora</taxon>
    </lineage>
</organism>
<evidence type="ECO:0000313" key="10">
    <source>
        <dbReference type="EMBL" id="MBO4209685.1"/>
    </source>
</evidence>
<dbReference type="InterPro" id="IPR000515">
    <property type="entry name" value="MetI-like"/>
</dbReference>
<keyword evidence="3" id="KW-1003">Cell membrane</keyword>
<dbReference type="Proteomes" id="UP000823521">
    <property type="component" value="Unassembled WGS sequence"/>
</dbReference>
<keyword evidence="11" id="KW-1185">Reference proteome</keyword>
<evidence type="ECO:0000256" key="2">
    <source>
        <dbReference type="ARBA" id="ARBA00022448"/>
    </source>
</evidence>
<keyword evidence="5 8" id="KW-0812">Transmembrane</keyword>
<keyword evidence="2 8" id="KW-0813">Transport</keyword>
<dbReference type="EMBL" id="WVUH01000335">
    <property type="protein sequence ID" value="MBO4209685.1"/>
    <property type="molecule type" value="Genomic_DNA"/>
</dbReference>
<evidence type="ECO:0000256" key="5">
    <source>
        <dbReference type="ARBA" id="ARBA00022692"/>
    </source>
</evidence>
<evidence type="ECO:0000313" key="11">
    <source>
        <dbReference type="Proteomes" id="UP000823521"/>
    </source>
</evidence>
<evidence type="ECO:0000256" key="8">
    <source>
        <dbReference type="RuleBase" id="RU363032"/>
    </source>
</evidence>
<dbReference type="RefSeq" id="WP_208816641.1">
    <property type="nucleotide sequence ID" value="NZ_WVUH01000335.1"/>
</dbReference>
<evidence type="ECO:0000256" key="7">
    <source>
        <dbReference type="ARBA" id="ARBA00023136"/>
    </source>
</evidence>
<evidence type="ECO:0000256" key="1">
    <source>
        <dbReference type="ARBA" id="ARBA00004429"/>
    </source>
</evidence>
<feature type="transmembrane region" description="Helical" evidence="8">
    <location>
        <begin position="89"/>
        <end position="112"/>
    </location>
</feature>